<evidence type="ECO:0000259" key="3">
    <source>
        <dbReference type="PROSITE" id="PS50048"/>
    </source>
</evidence>
<feature type="domain" description="Zn(2)-C6 fungal-type" evidence="3">
    <location>
        <begin position="17"/>
        <end position="47"/>
    </location>
</feature>
<proteinExistence type="predicted"/>
<dbReference type="AlphaFoldDB" id="A0AAN6SLX6"/>
<dbReference type="PANTHER" id="PTHR46910:SF25">
    <property type="entry name" value="ABC-TRANSPORTER-REGULATING TRANSCRIPTION FACTOR"/>
    <property type="match status" value="1"/>
</dbReference>
<evidence type="ECO:0000313" key="5">
    <source>
        <dbReference type="Proteomes" id="UP001303115"/>
    </source>
</evidence>
<feature type="compositionally biased region" description="Basic residues" evidence="2">
    <location>
        <begin position="51"/>
        <end position="61"/>
    </location>
</feature>
<dbReference type="EMBL" id="MU854639">
    <property type="protein sequence ID" value="KAK4032172.1"/>
    <property type="molecule type" value="Genomic_DNA"/>
</dbReference>
<keyword evidence="5" id="KW-1185">Reference proteome</keyword>
<gene>
    <name evidence="4" type="ORF">C8A01DRAFT_41381</name>
</gene>
<dbReference type="Pfam" id="PF00172">
    <property type="entry name" value="Zn_clus"/>
    <property type="match status" value="1"/>
</dbReference>
<dbReference type="Gene3D" id="4.10.240.10">
    <property type="entry name" value="Zn(2)-C6 fungal-type DNA-binding domain"/>
    <property type="match status" value="1"/>
</dbReference>
<reference evidence="5" key="1">
    <citation type="journal article" date="2023" name="Mol. Phylogenet. Evol.">
        <title>Genome-scale phylogeny and comparative genomics of the fungal order Sordariales.</title>
        <authorList>
            <person name="Hensen N."/>
            <person name="Bonometti L."/>
            <person name="Westerberg I."/>
            <person name="Brannstrom I.O."/>
            <person name="Guillou S."/>
            <person name="Cros-Aarteil S."/>
            <person name="Calhoun S."/>
            <person name="Haridas S."/>
            <person name="Kuo A."/>
            <person name="Mondo S."/>
            <person name="Pangilinan J."/>
            <person name="Riley R."/>
            <person name="LaButti K."/>
            <person name="Andreopoulos B."/>
            <person name="Lipzen A."/>
            <person name="Chen C."/>
            <person name="Yan M."/>
            <person name="Daum C."/>
            <person name="Ng V."/>
            <person name="Clum A."/>
            <person name="Steindorff A."/>
            <person name="Ohm R.A."/>
            <person name="Martin F."/>
            <person name="Silar P."/>
            <person name="Natvig D.O."/>
            <person name="Lalanne C."/>
            <person name="Gautier V."/>
            <person name="Ament-Velasquez S.L."/>
            <person name="Kruys A."/>
            <person name="Hutchinson M.I."/>
            <person name="Powell A.J."/>
            <person name="Barry K."/>
            <person name="Miller A.N."/>
            <person name="Grigoriev I.V."/>
            <person name="Debuchy R."/>
            <person name="Gladieux P."/>
            <person name="Hiltunen Thoren M."/>
            <person name="Johannesson H."/>
        </authorList>
    </citation>
    <scope>NUCLEOTIDE SEQUENCE [LARGE SCALE GENOMIC DNA]</scope>
    <source>
        <strain evidence="5">CBS 284.82</strain>
    </source>
</reference>
<feature type="region of interest" description="Disordered" evidence="2">
    <location>
        <begin position="51"/>
        <end position="90"/>
    </location>
</feature>
<dbReference type="CDD" id="cd00067">
    <property type="entry name" value="GAL4"/>
    <property type="match status" value="1"/>
</dbReference>
<dbReference type="InterPro" id="IPR036864">
    <property type="entry name" value="Zn2-C6_fun-type_DNA-bd_sf"/>
</dbReference>
<dbReference type="CDD" id="cd12148">
    <property type="entry name" value="fungal_TF_MHR"/>
    <property type="match status" value="1"/>
</dbReference>
<evidence type="ECO:0000256" key="2">
    <source>
        <dbReference type="SAM" id="MobiDB-lite"/>
    </source>
</evidence>
<comment type="caution">
    <text evidence="4">The sequence shown here is derived from an EMBL/GenBank/DDBJ whole genome shotgun (WGS) entry which is preliminary data.</text>
</comment>
<keyword evidence="1" id="KW-0539">Nucleus</keyword>
<dbReference type="SUPFAM" id="SSF57701">
    <property type="entry name" value="Zn2/Cys6 DNA-binding domain"/>
    <property type="match status" value="1"/>
</dbReference>
<dbReference type="GO" id="GO:0008270">
    <property type="term" value="F:zinc ion binding"/>
    <property type="evidence" value="ECO:0007669"/>
    <property type="project" value="InterPro"/>
</dbReference>
<dbReference type="GO" id="GO:0000981">
    <property type="term" value="F:DNA-binding transcription factor activity, RNA polymerase II-specific"/>
    <property type="evidence" value="ECO:0007669"/>
    <property type="project" value="InterPro"/>
</dbReference>
<dbReference type="PROSITE" id="PS50048">
    <property type="entry name" value="ZN2_CY6_FUNGAL_2"/>
    <property type="match status" value="1"/>
</dbReference>
<name>A0AAN6SLX6_9PEZI</name>
<accession>A0AAN6SLX6</accession>
<organism evidence="4 5">
    <name type="scientific">Parachaetomium inaequale</name>
    <dbReference type="NCBI Taxonomy" id="2588326"/>
    <lineage>
        <taxon>Eukaryota</taxon>
        <taxon>Fungi</taxon>
        <taxon>Dikarya</taxon>
        <taxon>Ascomycota</taxon>
        <taxon>Pezizomycotina</taxon>
        <taxon>Sordariomycetes</taxon>
        <taxon>Sordariomycetidae</taxon>
        <taxon>Sordariales</taxon>
        <taxon>Chaetomiaceae</taxon>
        <taxon>Parachaetomium</taxon>
    </lineage>
</organism>
<evidence type="ECO:0000256" key="1">
    <source>
        <dbReference type="ARBA" id="ARBA00023242"/>
    </source>
</evidence>
<dbReference type="InterPro" id="IPR050987">
    <property type="entry name" value="AtrR-like"/>
</dbReference>
<dbReference type="PANTHER" id="PTHR46910">
    <property type="entry name" value="TRANSCRIPTION FACTOR PDR1"/>
    <property type="match status" value="1"/>
</dbReference>
<dbReference type="Proteomes" id="UP001303115">
    <property type="component" value="Unassembled WGS sequence"/>
</dbReference>
<dbReference type="SMART" id="SM00066">
    <property type="entry name" value="GAL4"/>
    <property type="match status" value="1"/>
</dbReference>
<dbReference type="PROSITE" id="PS00463">
    <property type="entry name" value="ZN2_CY6_FUNGAL_1"/>
    <property type="match status" value="1"/>
</dbReference>
<sequence length="324" mass="34856">MDQTPIAPSKPSRIAIACARCKTRKHRCDGGKPKCGNCAARGLECGYAAVRRTRGPGKNKKGPGAAATASLSRQPPTEPTTTSNSPPKAQTKADFLLSGVYEHRESVEGHIEEVAAGRREYAPLLPRHIASRLIQNSFDAIMADYPLLDLPRFATLADEQYAACSTDPAGNPSRWALVNAVFALALRFKIAPGAENDLSMFPRALYQNAAAVLPELILHGDPSLLSVQALLAMAMFAHAVSDSRSSAMLTANASRQVELLQRVHARQGPPLPVFDAIAREEEAQLGRAYGIASALEALAAQRYGVRPLLSRPEDNITVPTPTWF</sequence>
<protein>
    <recommendedName>
        <fullName evidence="3">Zn(2)-C6 fungal-type domain-containing protein</fullName>
    </recommendedName>
</protein>
<dbReference type="InterPro" id="IPR001138">
    <property type="entry name" value="Zn2Cys6_DnaBD"/>
</dbReference>
<evidence type="ECO:0000313" key="4">
    <source>
        <dbReference type="EMBL" id="KAK4032172.1"/>
    </source>
</evidence>